<protein>
    <submittedName>
        <fullName evidence="1">Uncharacterized protein</fullName>
    </submittedName>
</protein>
<evidence type="ECO:0000313" key="2">
    <source>
        <dbReference type="Proteomes" id="UP001055879"/>
    </source>
</evidence>
<keyword evidence="2" id="KW-1185">Reference proteome</keyword>
<reference evidence="2" key="1">
    <citation type="journal article" date="2022" name="Mol. Ecol. Resour.">
        <title>The genomes of chicory, endive, great burdock and yacon provide insights into Asteraceae palaeo-polyploidization history and plant inulin production.</title>
        <authorList>
            <person name="Fan W."/>
            <person name="Wang S."/>
            <person name="Wang H."/>
            <person name="Wang A."/>
            <person name="Jiang F."/>
            <person name="Liu H."/>
            <person name="Zhao H."/>
            <person name="Xu D."/>
            <person name="Zhang Y."/>
        </authorList>
    </citation>
    <scope>NUCLEOTIDE SEQUENCE [LARGE SCALE GENOMIC DNA]</scope>
    <source>
        <strain evidence="2">cv. Niubang</strain>
    </source>
</reference>
<sequence length="150" mass="16658">MKGTMDAGEPFYTGGDTQNITGGSGIVYGLGFYLLLLLLIFTLCYTSYICKRSITSFGSTIDDNDFVRLPPGLDDDILTTFPTFLYSQILNLHHNNYGSGCSICLADYKPADVLRLLPECGHFFHVSCIDKWLKVHPTCPVCRNSLDLND</sequence>
<reference evidence="1 2" key="2">
    <citation type="journal article" date="2022" name="Mol. Ecol. Resour.">
        <title>The genomes of chicory, endive, great burdock and yacon provide insights into Asteraceae paleo-polyploidization history and plant inulin production.</title>
        <authorList>
            <person name="Fan W."/>
            <person name="Wang S."/>
            <person name="Wang H."/>
            <person name="Wang A."/>
            <person name="Jiang F."/>
            <person name="Liu H."/>
            <person name="Zhao H."/>
            <person name="Xu D."/>
            <person name="Zhang Y."/>
        </authorList>
    </citation>
    <scope>NUCLEOTIDE SEQUENCE [LARGE SCALE GENOMIC DNA]</scope>
    <source>
        <strain evidence="2">cv. Niubang</strain>
    </source>
</reference>
<accession>A0ACB9DPW9</accession>
<name>A0ACB9DPW9_ARCLA</name>
<gene>
    <name evidence="1" type="ORF">L6452_11591</name>
</gene>
<evidence type="ECO:0000313" key="1">
    <source>
        <dbReference type="EMBL" id="KAI3748491.1"/>
    </source>
</evidence>
<dbReference type="EMBL" id="CM042049">
    <property type="protein sequence ID" value="KAI3748491.1"/>
    <property type="molecule type" value="Genomic_DNA"/>
</dbReference>
<proteinExistence type="predicted"/>
<organism evidence="1 2">
    <name type="scientific">Arctium lappa</name>
    <name type="common">Greater burdock</name>
    <name type="synonym">Lappa major</name>
    <dbReference type="NCBI Taxonomy" id="4217"/>
    <lineage>
        <taxon>Eukaryota</taxon>
        <taxon>Viridiplantae</taxon>
        <taxon>Streptophyta</taxon>
        <taxon>Embryophyta</taxon>
        <taxon>Tracheophyta</taxon>
        <taxon>Spermatophyta</taxon>
        <taxon>Magnoliopsida</taxon>
        <taxon>eudicotyledons</taxon>
        <taxon>Gunneridae</taxon>
        <taxon>Pentapetalae</taxon>
        <taxon>asterids</taxon>
        <taxon>campanulids</taxon>
        <taxon>Asterales</taxon>
        <taxon>Asteraceae</taxon>
        <taxon>Carduoideae</taxon>
        <taxon>Cardueae</taxon>
        <taxon>Arctiinae</taxon>
        <taxon>Arctium</taxon>
    </lineage>
</organism>
<comment type="caution">
    <text evidence="1">The sequence shown here is derived from an EMBL/GenBank/DDBJ whole genome shotgun (WGS) entry which is preliminary data.</text>
</comment>
<dbReference type="Proteomes" id="UP001055879">
    <property type="component" value="Linkage Group LG03"/>
</dbReference>